<organism evidence="2 3">
    <name type="scientific">Paenibacillus silvestris</name>
    <dbReference type="NCBI Taxonomy" id="2606219"/>
    <lineage>
        <taxon>Bacteria</taxon>
        <taxon>Bacillati</taxon>
        <taxon>Bacillota</taxon>
        <taxon>Bacilli</taxon>
        <taxon>Bacillales</taxon>
        <taxon>Paenibacillaceae</taxon>
        <taxon>Paenibacillus</taxon>
    </lineage>
</organism>
<gene>
    <name evidence="2" type="ORF">GQF01_04145</name>
</gene>
<dbReference type="GO" id="GO:0005737">
    <property type="term" value="C:cytoplasm"/>
    <property type="evidence" value="ECO:0007669"/>
    <property type="project" value="TreeGrafter"/>
</dbReference>
<evidence type="ECO:0000313" key="2">
    <source>
        <dbReference type="EMBL" id="MZQ81315.1"/>
    </source>
</evidence>
<comment type="caution">
    <text evidence="2">The sequence shown here is derived from an EMBL/GenBank/DDBJ whole genome shotgun (WGS) entry which is preliminary data.</text>
</comment>
<reference evidence="2 3" key="1">
    <citation type="submission" date="2019-12" db="EMBL/GenBank/DDBJ databases">
        <title>Paenibacillus sp. nov. sp. isolated from soil.</title>
        <authorList>
            <person name="Kim J."/>
            <person name="Jeong S.E."/>
            <person name="Jung H.S."/>
            <person name="Jeon C.O."/>
        </authorList>
    </citation>
    <scope>NUCLEOTIDE SEQUENCE [LARGE SCALE GENOMIC DNA]</scope>
    <source>
        <strain evidence="2 3">5J-6</strain>
    </source>
</reference>
<dbReference type="PANTHER" id="PTHR43792">
    <property type="entry name" value="GNAT FAMILY, PUTATIVE (AFU_ORTHOLOGUE AFUA_3G00765)-RELATED-RELATED"/>
    <property type="match status" value="1"/>
</dbReference>
<dbReference type="AlphaFoldDB" id="A0A6L8UT66"/>
<dbReference type="PANTHER" id="PTHR43792:SF9">
    <property type="entry name" value="RIBOSOMAL-PROTEIN-ALANINE ACETYLTRANSFERASE"/>
    <property type="match status" value="1"/>
</dbReference>
<dbReference type="Pfam" id="PF13302">
    <property type="entry name" value="Acetyltransf_3"/>
    <property type="match status" value="1"/>
</dbReference>
<evidence type="ECO:0000313" key="3">
    <source>
        <dbReference type="Proteomes" id="UP000481087"/>
    </source>
</evidence>
<dbReference type="InterPro" id="IPR051531">
    <property type="entry name" value="N-acetyltransferase"/>
</dbReference>
<dbReference type="GO" id="GO:0008999">
    <property type="term" value="F:protein-N-terminal-alanine acetyltransferase activity"/>
    <property type="evidence" value="ECO:0007669"/>
    <property type="project" value="TreeGrafter"/>
</dbReference>
<keyword evidence="2" id="KW-0808">Transferase</keyword>
<accession>A0A6L8UT66</accession>
<sequence length="180" mass="21084">MTFCNKSIENERLLLRKLTLNDASDIYEYASDVEVSKFTTWEKHRSIDDTYTFLNMVLQKYENEQPSDWAIVHKDTNQVIGTCGWVYLNEVHHRAEIGYALSRKYWNQGLITDVVRTILNFGFNELDLNRIEARCIAENVGSERVMQKVGMHYEGLIREQMFVKGRYVDLKLYGILKSDG</sequence>
<keyword evidence="3" id="KW-1185">Reference proteome</keyword>
<name>A0A6L8UT66_9BACL</name>
<dbReference type="Gene3D" id="3.40.630.30">
    <property type="match status" value="1"/>
</dbReference>
<proteinExistence type="predicted"/>
<feature type="domain" description="N-acetyltransferase" evidence="1">
    <location>
        <begin position="13"/>
        <end position="173"/>
    </location>
</feature>
<evidence type="ECO:0000259" key="1">
    <source>
        <dbReference type="PROSITE" id="PS51186"/>
    </source>
</evidence>
<dbReference type="InterPro" id="IPR016181">
    <property type="entry name" value="Acyl_CoA_acyltransferase"/>
</dbReference>
<protein>
    <submittedName>
        <fullName evidence="2">GNAT family N-acetyltransferase</fullName>
    </submittedName>
</protein>
<dbReference type="Proteomes" id="UP000481087">
    <property type="component" value="Unassembled WGS sequence"/>
</dbReference>
<dbReference type="PROSITE" id="PS51186">
    <property type="entry name" value="GNAT"/>
    <property type="match status" value="1"/>
</dbReference>
<dbReference type="InterPro" id="IPR000182">
    <property type="entry name" value="GNAT_dom"/>
</dbReference>
<dbReference type="RefSeq" id="WP_161405612.1">
    <property type="nucleotide sequence ID" value="NZ_WTUZ01000010.1"/>
</dbReference>
<dbReference type="EMBL" id="WTUZ01000010">
    <property type="protein sequence ID" value="MZQ81315.1"/>
    <property type="molecule type" value="Genomic_DNA"/>
</dbReference>
<dbReference type="SUPFAM" id="SSF55729">
    <property type="entry name" value="Acyl-CoA N-acyltransferases (Nat)"/>
    <property type="match status" value="1"/>
</dbReference>